<dbReference type="OrthoDB" id="8850944at2759"/>
<sequence length="260" mass="29488">MGSEFSQEDYERSALSIYENALQHQACLLPDVGIDESVLKYSGTDSNAVLQAFSKEMLKTVPDYIGKLGSVLSPMTSNAVGLGALMISMIIEISIKANTQTSDDTYNMLRRVFGEEKASSVRDTMSEYLKRHRMYLNKDRQLLEEISRLEKQLSNHLTILRNSLMHDRQMSSRGFKIWVNGAAFHVQMLIHEARLNIQTGKPASEYLNIIEAAIDVYLQNLDHLLDKYKTYKSNSNMFYSQDIIVGAYTISLLSPNQNVL</sequence>
<dbReference type="KEGG" id="caua:113039516"/>
<name>A0A6P6J0X9_CARAU</name>
<protein>
    <submittedName>
        <fullName evidence="2">Uncharacterized protein LOC113039516</fullName>
    </submittedName>
</protein>
<gene>
    <name evidence="2" type="primary">LOC113039516</name>
</gene>
<evidence type="ECO:0000313" key="1">
    <source>
        <dbReference type="Proteomes" id="UP000515129"/>
    </source>
</evidence>
<dbReference type="RefSeq" id="XP_026053198.1">
    <property type="nucleotide sequence ID" value="XM_026197413.1"/>
</dbReference>
<reference evidence="2" key="1">
    <citation type="submission" date="2025-08" db="UniProtKB">
        <authorList>
            <consortium name="RefSeq"/>
        </authorList>
    </citation>
    <scope>IDENTIFICATION</scope>
    <source>
        <strain evidence="2">Wakin</strain>
        <tissue evidence="2">Muscle</tissue>
    </source>
</reference>
<accession>A0A6P6J0X9</accession>
<dbReference type="AlphaFoldDB" id="A0A6P6J0X9"/>
<proteinExistence type="predicted"/>
<evidence type="ECO:0000313" key="2">
    <source>
        <dbReference type="RefSeq" id="XP_026053198.1"/>
    </source>
</evidence>
<keyword evidence="1" id="KW-1185">Reference proteome</keyword>
<organism evidence="1 2">
    <name type="scientific">Carassius auratus</name>
    <name type="common">Goldfish</name>
    <dbReference type="NCBI Taxonomy" id="7957"/>
    <lineage>
        <taxon>Eukaryota</taxon>
        <taxon>Metazoa</taxon>
        <taxon>Chordata</taxon>
        <taxon>Craniata</taxon>
        <taxon>Vertebrata</taxon>
        <taxon>Euteleostomi</taxon>
        <taxon>Actinopterygii</taxon>
        <taxon>Neopterygii</taxon>
        <taxon>Teleostei</taxon>
        <taxon>Ostariophysi</taxon>
        <taxon>Cypriniformes</taxon>
        <taxon>Cyprinidae</taxon>
        <taxon>Cyprininae</taxon>
        <taxon>Carassius</taxon>
    </lineage>
</organism>
<dbReference type="GeneID" id="113039516"/>
<dbReference type="Proteomes" id="UP000515129">
    <property type="component" value="Chromosome 2"/>
</dbReference>